<organism evidence="8 9">
    <name type="scientific">Bradyrhizobium yuanmingense</name>
    <dbReference type="NCBI Taxonomy" id="108015"/>
    <lineage>
        <taxon>Bacteria</taxon>
        <taxon>Pseudomonadati</taxon>
        <taxon>Pseudomonadota</taxon>
        <taxon>Alphaproteobacteria</taxon>
        <taxon>Hyphomicrobiales</taxon>
        <taxon>Nitrobacteraceae</taxon>
        <taxon>Bradyrhizobium</taxon>
    </lineage>
</organism>
<evidence type="ECO:0000259" key="6">
    <source>
        <dbReference type="Pfam" id="PF08378"/>
    </source>
</evidence>
<comment type="caution">
    <text evidence="8">The sequence shown here is derived from an EMBL/GenBank/DDBJ whole genome shotgun (WGS) entry which is preliminary data.</text>
</comment>
<name>A0A0R3CQJ8_9BRAD</name>
<evidence type="ECO:0000256" key="5">
    <source>
        <dbReference type="ARBA" id="ARBA00034923"/>
    </source>
</evidence>
<keyword evidence="2" id="KW-0378">Hydrolase</keyword>
<dbReference type="Gene3D" id="3.40.50.300">
    <property type="entry name" value="P-loop containing nucleotide triphosphate hydrolases"/>
    <property type="match status" value="2"/>
</dbReference>
<accession>A0A0R3CQJ8</accession>
<dbReference type="InterPro" id="IPR000212">
    <property type="entry name" value="DNA_helicase_UvrD/REP"/>
</dbReference>
<dbReference type="GO" id="GO:0000725">
    <property type="term" value="P:recombinational repair"/>
    <property type="evidence" value="ECO:0007669"/>
    <property type="project" value="TreeGrafter"/>
</dbReference>
<dbReference type="InterPro" id="IPR011528">
    <property type="entry name" value="NERD"/>
</dbReference>
<dbReference type="Pfam" id="PF08378">
    <property type="entry name" value="NERD"/>
    <property type="match status" value="1"/>
</dbReference>
<evidence type="ECO:0000256" key="1">
    <source>
        <dbReference type="ARBA" id="ARBA00022741"/>
    </source>
</evidence>
<keyword evidence="3" id="KW-0347">Helicase</keyword>
<dbReference type="Pfam" id="PF13245">
    <property type="entry name" value="AAA_19"/>
    <property type="match status" value="1"/>
</dbReference>
<dbReference type="AlphaFoldDB" id="A0A0R3CQJ8"/>
<dbReference type="EMBL" id="LJYF01000026">
    <property type="protein sequence ID" value="KRP96542.1"/>
    <property type="molecule type" value="Genomic_DNA"/>
</dbReference>
<dbReference type="STRING" id="108015.GA0061099_1003669"/>
<evidence type="ECO:0000256" key="4">
    <source>
        <dbReference type="ARBA" id="ARBA00022840"/>
    </source>
</evidence>
<dbReference type="PANTHER" id="PTHR11070">
    <property type="entry name" value="UVRD / RECB / PCRA DNA HELICASE FAMILY MEMBER"/>
    <property type="match status" value="1"/>
</dbReference>
<dbReference type="OrthoDB" id="7066673at2"/>
<dbReference type="Proteomes" id="UP000051380">
    <property type="component" value="Unassembled WGS sequence"/>
</dbReference>
<dbReference type="GO" id="GO:0003677">
    <property type="term" value="F:DNA binding"/>
    <property type="evidence" value="ECO:0007669"/>
    <property type="project" value="InterPro"/>
</dbReference>
<dbReference type="SUPFAM" id="SSF52540">
    <property type="entry name" value="P-loop containing nucleoside triphosphate hydrolases"/>
    <property type="match status" value="1"/>
</dbReference>
<proteinExistence type="predicted"/>
<gene>
    <name evidence="8" type="ORF">AOQ72_19880</name>
</gene>
<protein>
    <recommendedName>
        <fullName evidence="5">DNA 3'-5' helicase II</fullName>
    </recommendedName>
</protein>
<reference evidence="8 9" key="1">
    <citation type="submission" date="2015-09" db="EMBL/GenBank/DDBJ databases">
        <title>Draft Genome Sequence of the Strain BR 3267 (Bradyrhizobium yuanmingense) recommended as inoculant for cowpea in Brazil.</title>
        <authorList>
            <person name="Simoes-Araujo J.L."/>
            <person name="Zilli J.E."/>
        </authorList>
    </citation>
    <scope>NUCLEOTIDE SEQUENCE [LARGE SCALE GENOMIC DNA]</scope>
    <source>
        <strain evidence="8 9">BR3267</strain>
    </source>
</reference>
<evidence type="ECO:0000313" key="9">
    <source>
        <dbReference type="Proteomes" id="UP000051380"/>
    </source>
</evidence>
<keyword evidence="1" id="KW-0547">Nucleotide-binding</keyword>
<feature type="domain" description="NERD" evidence="6">
    <location>
        <begin position="15"/>
        <end position="109"/>
    </location>
</feature>
<evidence type="ECO:0000256" key="3">
    <source>
        <dbReference type="ARBA" id="ARBA00022806"/>
    </source>
</evidence>
<dbReference type="GO" id="GO:0016787">
    <property type="term" value="F:hydrolase activity"/>
    <property type="evidence" value="ECO:0007669"/>
    <property type="project" value="UniProtKB-KW"/>
</dbReference>
<keyword evidence="4" id="KW-0067">ATP-binding</keyword>
<dbReference type="RefSeq" id="WP_057027740.1">
    <property type="nucleotide sequence ID" value="NZ_LJYF01000026.1"/>
</dbReference>
<dbReference type="PANTHER" id="PTHR11070:SF2">
    <property type="entry name" value="ATP-DEPENDENT DNA HELICASE SRS2"/>
    <property type="match status" value="1"/>
</dbReference>
<dbReference type="GO" id="GO:0043138">
    <property type="term" value="F:3'-5' DNA helicase activity"/>
    <property type="evidence" value="ECO:0007669"/>
    <property type="project" value="TreeGrafter"/>
</dbReference>
<dbReference type="GO" id="GO:0005524">
    <property type="term" value="F:ATP binding"/>
    <property type="evidence" value="ECO:0007669"/>
    <property type="project" value="UniProtKB-KW"/>
</dbReference>
<sequence length="605" mass="67962">MAILIPSLGFARFDSRGELRLAERLKDFLEENAVVWHNLPVGPRNRHPDFIIIHPANGLLVLEVKDWRLETIVSADKTKVELLTSRGVVRESNPLEQARKYTFEVVRTLERDGQLLFPPGHRLAGRSIVPFGFGAVFTNITRKQFDQTDLKEVFSEHLCLFKDEMTEGADPEEFRSRLWRMVHPCLEEPLSMPQFDRLRALLFPEVRIRQIALPLDDAPRADSSDRTLAVMDLHQEQFARSLGEGHRIIRGVAGSGKTLILAFRAEYLARAAAKPVLILCYANGIAGRLEDAMQSRGVEDRVQVLTFHSWCYRMLRTYGIAAPSERDYPDYAERLAASVSEVVKAVDHGHIPAEQYDAVLIDEAHDFEPQWLALAAKMVNPRTKALMVVYDDIQAIYKGRERPVWSQLGIEAKGRTTVLKVNYRNTAQIVAFARRFAADVIGAPGITADDEHAILLPEDAGRQGLEPDVRRCVSIEAEAHCVAEWFLDRKKAGYEWSQMACLYPEHWIGGRVAQILAGHGAPIDIAKDNRNRVSVKRVAVRFLSMHSAKGLEFPCVAIAGLGLLGRHGETVEECVRLTYVGVTRATHEALLTYSSESALVQRLIA</sequence>
<dbReference type="Pfam" id="PF13361">
    <property type="entry name" value="UvrD_C"/>
    <property type="match status" value="1"/>
</dbReference>
<dbReference type="InterPro" id="IPR027417">
    <property type="entry name" value="P-loop_NTPase"/>
</dbReference>
<dbReference type="InterPro" id="IPR014017">
    <property type="entry name" value="DNA_helicase_UvrD-like_C"/>
</dbReference>
<evidence type="ECO:0000313" key="8">
    <source>
        <dbReference type="EMBL" id="KRP96542.1"/>
    </source>
</evidence>
<evidence type="ECO:0000256" key="2">
    <source>
        <dbReference type="ARBA" id="ARBA00022801"/>
    </source>
</evidence>
<evidence type="ECO:0000259" key="7">
    <source>
        <dbReference type="Pfam" id="PF13361"/>
    </source>
</evidence>
<feature type="domain" description="UvrD-like helicase C-terminal" evidence="7">
    <location>
        <begin position="526"/>
        <end position="595"/>
    </location>
</feature>